<dbReference type="STRING" id="1802114.A2719_05085"/>
<evidence type="ECO:0000313" key="3">
    <source>
        <dbReference type="Proteomes" id="UP000177480"/>
    </source>
</evidence>
<organism evidence="2 3">
    <name type="scientific">Candidatus Ryanbacteria bacterium RIFCSPHIGHO2_01_FULL_45_22</name>
    <dbReference type="NCBI Taxonomy" id="1802114"/>
    <lineage>
        <taxon>Bacteria</taxon>
        <taxon>Candidatus Ryaniibacteriota</taxon>
    </lineage>
</organism>
<evidence type="ECO:0000313" key="2">
    <source>
        <dbReference type="EMBL" id="OGZ44474.1"/>
    </source>
</evidence>
<protein>
    <submittedName>
        <fullName evidence="2">Uncharacterized protein</fullName>
    </submittedName>
</protein>
<sequence length="98" mass="10661">MSPFTIENVIVVLTASMNRIIVFLVLVATVVFLWGIVSYISAGGDETKTESARHLIVYGILGFVVMIAMWGFVAIIIDFIFNTQTIPSIPSGSIVNPI</sequence>
<keyword evidence="1" id="KW-1133">Transmembrane helix</keyword>
<feature type="transmembrane region" description="Helical" evidence="1">
    <location>
        <begin position="20"/>
        <end position="43"/>
    </location>
</feature>
<proteinExistence type="predicted"/>
<name>A0A1G2G2D8_9BACT</name>
<keyword evidence="1" id="KW-0472">Membrane</keyword>
<evidence type="ECO:0000256" key="1">
    <source>
        <dbReference type="SAM" id="Phobius"/>
    </source>
</evidence>
<dbReference type="EMBL" id="MHNK01000002">
    <property type="protein sequence ID" value="OGZ44474.1"/>
    <property type="molecule type" value="Genomic_DNA"/>
</dbReference>
<feature type="transmembrane region" description="Helical" evidence="1">
    <location>
        <begin position="55"/>
        <end position="81"/>
    </location>
</feature>
<reference evidence="2 3" key="1">
    <citation type="journal article" date="2016" name="Nat. Commun.">
        <title>Thousands of microbial genomes shed light on interconnected biogeochemical processes in an aquifer system.</title>
        <authorList>
            <person name="Anantharaman K."/>
            <person name="Brown C.T."/>
            <person name="Hug L.A."/>
            <person name="Sharon I."/>
            <person name="Castelle C.J."/>
            <person name="Probst A.J."/>
            <person name="Thomas B.C."/>
            <person name="Singh A."/>
            <person name="Wilkins M.J."/>
            <person name="Karaoz U."/>
            <person name="Brodie E.L."/>
            <person name="Williams K.H."/>
            <person name="Hubbard S.S."/>
            <person name="Banfield J.F."/>
        </authorList>
    </citation>
    <scope>NUCLEOTIDE SEQUENCE [LARGE SCALE GENOMIC DNA]</scope>
</reference>
<accession>A0A1G2G2D8</accession>
<gene>
    <name evidence="2" type="ORF">A2719_05085</name>
</gene>
<keyword evidence="1" id="KW-0812">Transmembrane</keyword>
<comment type="caution">
    <text evidence="2">The sequence shown here is derived from an EMBL/GenBank/DDBJ whole genome shotgun (WGS) entry which is preliminary data.</text>
</comment>
<dbReference type="Proteomes" id="UP000177480">
    <property type="component" value="Unassembled WGS sequence"/>
</dbReference>
<dbReference type="AlphaFoldDB" id="A0A1G2G2D8"/>